<reference evidence="1" key="1">
    <citation type="journal article" date="2023" name="Mol. Biol. Evol.">
        <title>Third-Generation Sequencing Reveals the Adaptive Role of the Epigenome in Three Deep-Sea Polychaetes.</title>
        <authorList>
            <person name="Perez M."/>
            <person name="Aroh O."/>
            <person name="Sun Y."/>
            <person name="Lan Y."/>
            <person name="Juniper S.K."/>
            <person name="Young C.R."/>
            <person name="Angers B."/>
            <person name="Qian P.Y."/>
        </authorList>
    </citation>
    <scope>NUCLEOTIDE SEQUENCE</scope>
    <source>
        <strain evidence="1">P08H-3</strain>
    </source>
</reference>
<organism evidence="1 2">
    <name type="scientific">Paralvinella palmiformis</name>
    <dbReference type="NCBI Taxonomy" id="53620"/>
    <lineage>
        <taxon>Eukaryota</taxon>
        <taxon>Metazoa</taxon>
        <taxon>Spiralia</taxon>
        <taxon>Lophotrochozoa</taxon>
        <taxon>Annelida</taxon>
        <taxon>Polychaeta</taxon>
        <taxon>Sedentaria</taxon>
        <taxon>Canalipalpata</taxon>
        <taxon>Terebellida</taxon>
        <taxon>Terebelliformia</taxon>
        <taxon>Alvinellidae</taxon>
        <taxon>Paralvinella</taxon>
    </lineage>
</organism>
<evidence type="ECO:0000313" key="2">
    <source>
        <dbReference type="Proteomes" id="UP001208570"/>
    </source>
</evidence>
<name>A0AAD9KAX5_9ANNE</name>
<keyword evidence="2" id="KW-1185">Reference proteome</keyword>
<proteinExistence type="predicted"/>
<comment type="caution">
    <text evidence="1">The sequence shown here is derived from an EMBL/GenBank/DDBJ whole genome shotgun (WGS) entry which is preliminary data.</text>
</comment>
<evidence type="ECO:0000313" key="1">
    <source>
        <dbReference type="EMBL" id="KAK2167113.1"/>
    </source>
</evidence>
<dbReference type="EMBL" id="JAODUP010000032">
    <property type="protein sequence ID" value="KAK2167113.1"/>
    <property type="molecule type" value="Genomic_DNA"/>
</dbReference>
<sequence>MKKNAKGQPYVTASTKVQQALIDQVGPTAPTESFPNISTLKRITNKSRHINRPTNPSPLDFVLDDTAGAETLATEAFSPPQIY</sequence>
<gene>
    <name evidence="1" type="ORF">LSH36_32g20024</name>
</gene>
<dbReference type="AlphaFoldDB" id="A0AAD9KAX5"/>
<protein>
    <submittedName>
        <fullName evidence="1">Uncharacterized protein</fullName>
    </submittedName>
</protein>
<accession>A0AAD9KAX5</accession>
<dbReference type="Proteomes" id="UP001208570">
    <property type="component" value="Unassembled WGS sequence"/>
</dbReference>